<dbReference type="GO" id="GO:0016747">
    <property type="term" value="F:acyltransferase activity, transferring groups other than amino-acyl groups"/>
    <property type="evidence" value="ECO:0007669"/>
    <property type="project" value="InterPro"/>
</dbReference>
<dbReference type="PROSITE" id="PS51186">
    <property type="entry name" value="GNAT"/>
    <property type="match status" value="1"/>
</dbReference>
<evidence type="ECO:0000313" key="3">
    <source>
        <dbReference type="Proteomes" id="UP001145087"/>
    </source>
</evidence>
<dbReference type="AlphaFoldDB" id="A0A9X3J7A7"/>
<accession>A0A9X3J7A7</accession>
<evidence type="ECO:0000259" key="1">
    <source>
        <dbReference type="PROSITE" id="PS51186"/>
    </source>
</evidence>
<gene>
    <name evidence="2" type="ORF">OU798_13355</name>
</gene>
<keyword evidence="3" id="KW-1185">Reference proteome</keyword>
<organism evidence="2 3">
    <name type="scientific">Draconibacterium aestuarii</name>
    <dbReference type="NCBI Taxonomy" id="2998507"/>
    <lineage>
        <taxon>Bacteria</taxon>
        <taxon>Pseudomonadati</taxon>
        <taxon>Bacteroidota</taxon>
        <taxon>Bacteroidia</taxon>
        <taxon>Marinilabiliales</taxon>
        <taxon>Prolixibacteraceae</taxon>
        <taxon>Draconibacterium</taxon>
    </lineage>
</organism>
<dbReference type="EMBL" id="JAPOHD010000027">
    <property type="protein sequence ID" value="MCY1721336.1"/>
    <property type="molecule type" value="Genomic_DNA"/>
</dbReference>
<name>A0A9X3J7A7_9BACT</name>
<reference evidence="2" key="1">
    <citation type="submission" date="2022-11" db="EMBL/GenBank/DDBJ databases">
        <title>Marilongibacter aestuarii gen. nov., sp. nov., isolated from tidal flat sediment.</title>
        <authorList>
            <person name="Jiayan W."/>
        </authorList>
    </citation>
    <scope>NUCLEOTIDE SEQUENCE</scope>
    <source>
        <strain evidence="2">Z1-6</strain>
    </source>
</reference>
<dbReference type="Gene3D" id="3.40.630.30">
    <property type="match status" value="1"/>
</dbReference>
<feature type="domain" description="N-acetyltransferase" evidence="1">
    <location>
        <begin position="1"/>
        <end position="123"/>
    </location>
</feature>
<dbReference type="RefSeq" id="WP_343333667.1">
    <property type="nucleotide sequence ID" value="NZ_JAPOHD010000027.1"/>
</dbReference>
<dbReference type="InterPro" id="IPR000182">
    <property type="entry name" value="GNAT_dom"/>
</dbReference>
<protein>
    <submittedName>
        <fullName evidence="2">GNAT family N-acetyltransferase</fullName>
    </submittedName>
</protein>
<dbReference type="CDD" id="cd04301">
    <property type="entry name" value="NAT_SF"/>
    <property type="match status" value="1"/>
</dbReference>
<dbReference type="SUPFAM" id="SSF55729">
    <property type="entry name" value="Acyl-CoA N-acyltransferases (Nat)"/>
    <property type="match status" value="1"/>
</dbReference>
<evidence type="ECO:0000313" key="2">
    <source>
        <dbReference type="EMBL" id="MCY1721336.1"/>
    </source>
</evidence>
<dbReference type="Proteomes" id="UP001145087">
    <property type="component" value="Unassembled WGS sequence"/>
</dbReference>
<comment type="caution">
    <text evidence="2">The sequence shown here is derived from an EMBL/GenBank/DDBJ whole genome shotgun (WGS) entry which is preliminary data.</text>
</comment>
<dbReference type="Pfam" id="PF00583">
    <property type="entry name" value="Acetyltransf_1"/>
    <property type="match status" value="1"/>
</dbReference>
<proteinExistence type="predicted"/>
<dbReference type="InterPro" id="IPR016181">
    <property type="entry name" value="Acyl_CoA_acyltransferase"/>
</dbReference>
<sequence>MKFKEITQQDIPAIFEVRVATDENNFTYEELETRGISVETIAEKLKTSYKGWLCEVENEVVGFIIADKLTTAIYMLAVLPTHKNKQIETRLLNLAEHWLLSSGKQSLRNTGTTRKNPTSLPFC</sequence>